<proteinExistence type="inferred from homology"/>
<dbReference type="GO" id="GO:0005524">
    <property type="term" value="F:ATP binding"/>
    <property type="evidence" value="ECO:0007669"/>
    <property type="project" value="UniProtKB-KW"/>
</dbReference>
<dbReference type="InterPro" id="IPR003959">
    <property type="entry name" value="ATPase_AAA_core"/>
</dbReference>
<evidence type="ECO:0000256" key="1">
    <source>
        <dbReference type="ARBA" id="ARBA00006914"/>
    </source>
</evidence>
<dbReference type="InterPro" id="IPR003593">
    <property type="entry name" value="AAA+_ATPase"/>
</dbReference>
<dbReference type="Proteomes" id="UP000823771">
    <property type="component" value="Unassembled WGS sequence"/>
</dbReference>
<reference evidence="5" key="1">
    <citation type="submission" date="2020-10" db="EMBL/GenBank/DDBJ databases">
        <authorList>
            <person name="Gilroy R."/>
        </authorList>
    </citation>
    <scope>NUCLEOTIDE SEQUENCE</scope>
    <source>
        <strain evidence="5">2478</strain>
    </source>
</reference>
<dbReference type="AlphaFoldDB" id="A0A9D9IS04"/>
<dbReference type="CDD" id="cd19481">
    <property type="entry name" value="RecA-like_protease"/>
    <property type="match status" value="1"/>
</dbReference>
<evidence type="ECO:0000256" key="2">
    <source>
        <dbReference type="ARBA" id="ARBA00022741"/>
    </source>
</evidence>
<keyword evidence="3 5" id="KW-0067">ATP-binding</keyword>
<dbReference type="InterPro" id="IPR050221">
    <property type="entry name" value="26S_Proteasome_ATPase"/>
</dbReference>
<evidence type="ECO:0000259" key="4">
    <source>
        <dbReference type="SMART" id="SM00382"/>
    </source>
</evidence>
<dbReference type="PANTHER" id="PTHR23073">
    <property type="entry name" value="26S PROTEASOME REGULATORY SUBUNIT"/>
    <property type="match status" value="1"/>
</dbReference>
<comment type="caution">
    <text evidence="5">The sequence shown here is derived from an EMBL/GenBank/DDBJ whole genome shotgun (WGS) entry which is preliminary data.</text>
</comment>
<evidence type="ECO:0000256" key="3">
    <source>
        <dbReference type="ARBA" id="ARBA00022840"/>
    </source>
</evidence>
<evidence type="ECO:0000313" key="6">
    <source>
        <dbReference type="Proteomes" id="UP000823771"/>
    </source>
</evidence>
<dbReference type="EMBL" id="JADILZ010000031">
    <property type="protein sequence ID" value="MBO8477974.1"/>
    <property type="molecule type" value="Genomic_DNA"/>
</dbReference>
<dbReference type="InterPro" id="IPR027417">
    <property type="entry name" value="P-loop_NTPase"/>
</dbReference>
<reference evidence="5" key="2">
    <citation type="journal article" date="2021" name="PeerJ">
        <title>Extensive microbial diversity within the chicken gut microbiome revealed by metagenomics and culture.</title>
        <authorList>
            <person name="Gilroy R."/>
            <person name="Ravi A."/>
            <person name="Getino M."/>
            <person name="Pursley I."/>
            <person name="Horton D.L."/>
            <person name="Alikhan N.F."/>
            <person name="Baker D."/>
            <person name="Gharbi K."/>
            <person name="Hall N."/>
            <person name="Watson M."/>
            <person name="Adriaenssens E.M."/>
            <person name="Foster-Nyarko E."/>
            <person name="Jarju S."/>
            <person name="Secka A."/>
            <person name="Antonio M."/>
            <person name="Oren A."/>
            <person name="Chaudhuri R.R."/>
            <person name="La Ragione R."/>
            <person name="Hildebrand F."/>
            <person name="Pallen M.J."/>
        </authorList>
    </citation>
    <scope>NUCLEOTIDE SEQUENCE</scope>
    <source>
        <strain evidence="5">2478</strain>
    </source>
</reference>
<dbReference type="Pfam" id="PF00004">
    <property type="entry name" value="AAA"/>
    <property type="match status" value="1"/>
</dbReference>
<gene>
    <name evidence="5" type="ORF">IAB80_03690</name>
</gene>
<name>A0A9D9IS04_9BACT</name>
<sequence>MEGNFNAMTLIRKVAGKLKDEKLANIKAVEMEIGQLDQYLGLTDMQTVLFVAIFDRHCSNRTSDVEDISDYFNISAIEVLERKKDIDRLVEAGFVCKDGFGVNEFTRTAFKVDSSVFECILDSRPVESAAASGHAFDRFDMVRTAGTLVEQRRRNEMSTRTLFNTLESIENEYGSMDFIRDIRENVTEPGARILFYDCCHDFMEDDDHRPLTDMNATLKDIYDKTGDTMAVKKSLMSGEHILMKAGLIESWLDGNDYKIGLTDEGRAVFLREDLHLFEPEKKGLDRYGLVKAVCKYINERDSSNYPTRKLFRNIASVEKSNCRLPLVSAVQGKLPDIKDRTIFYAICKGVTDGYSALDSIIDDVFDDERTKAVEKQMFKNEQHLLQKLELVELGQASFFGGVPAELTETGKELFLGEDMELFIENRDMKGMISPENIKEKHLFFAPDIESRLSFLKTSLQKENYEDLKSRLSSKALPSGVAALFYGGPGTGKTESVYQIAKAVDRGVMQVDISEMKTCWYGESQKLVRRVFKTYARMCRSSKNAPILFFNEADAIFGKRRENPGQSVDQTENAIQNIILEEMEKLDGILIATTNLATNLDPAFERRFLFKIKFEKPEMQAKMRIWKDKLPEITDMQAMELARDFDFSGGEIDNIARKAVMQEILGGSMPDMDHLRTLCAEERLADRTGRRKIGYNV</sequence>
<dbReference type="SMART" id="SM00382">
    <property type="entry name" value="AAA"/>
    <property type="match status" value="1"/>
</dbReference>
<feature type="domain" description="AAA+ ATPase" evidence="4">
    <location>
        <begin position="478"/>
        <end position="617"/>
    </location>
</feature>
<dbReference type="Gene3D" id="3.40.50.300">
    <property type="entry name" value="P-loop containing nucleotide triphosphate hydrolases"/>
    <property type="match status" value="1"/>
</dbReference>
<dbReference type="SUPFAM" id="SSF52540">
    <property type="entry name" value="P-loop containing nucleoside triphosphate hydrolases"/>
    <property type="match status" value="1"/>
</dbReference>
<evidence type="ECO:0000313" key="5">
    <source>
        <dbReference type="EMBL" id="MBO8477974.1"/>
    </source>
</evidence>
<dbReference type="GO" id="GO:0016887">
    <property type="term" value="F:ATP hydrolysis activity"/>
    <property type="evidence" value="ECO:0007669"/>
    <property type="project" value="InterPro"/>
</dbReference>
<organism evidence="5 6">
    <name type="scientific">Candidatus Cryptobacteroides excrementipullorum</name>
    <dbReference type="NCBI Taxonomy" id="2840761"/>
    <lineage>
        <taxon>Bacteria</taxon>
        <taxon>Pseudomonadati</taxon>
        <taxon>Bacteroidota</taxon>
        <taxon>Bacteroidia</taxon>
        <taxon>Bacteroidales</taxon>
        <taxon>Candidatus Cryptobacteroides</taxon>
    </lineage>
</organism>
<protein>
    <submittedName>
        <fullName evidence="5">ATP-binding protein</fullName>
    </submittedName>
</protein>
<keyword evidence="2" id="KW-0547">Nucleotide-binding</keyword>
<comment type="similarity">
    <text evidence="1">Belongs to the AAA ATPase family.</text>
</comment>
<accession>A0A9D9IS04</accession>